<feature type="transmembrane region" description="Helical" evidence="1">
    <location>
        <begin position="83"/>
        <end position="103"/>
    </location>
</feature>
<dbReference type="GO" id="GO:0000155">
    <property type="term" value="F:phosphorelay sensor kinase activity"/>
    <property type="evidence" value="ECO:0007669"/>
    <property type="project" value="InterPro"/>
</dbReference>
<dbReference type="EMBL" id="QGNY01000001">
    <property type="protein sequence ID" value="PWS33204.1"/>
    <property type="molecule type" value="Genomic_DNA"/>
</dbReference>
<dbReference type="InterPro" id="IPR036890">
    <property type="entry name" value="HATPase_C_sf"/>
</dbReference>
<feature type="transmembrane region" description="Helical" evidence="1">
    <location>
        <begin position="49"/>
        <end position="71"/>
    </location>
</feature>
<dbReference type="GO" id="GO:0016020">
    <property type="term" value="C:membrane"/>
    <property type="evidence" value="ECO:0007669"/>
    <property type="project" value="InterPro"/>
</dbReference>
<dbReference type="Pfam" id="PF06580">
    <property type="entry name" value="His_kinase"/>
    <property type="match status" value="1"/>
</dbReference>
<organism evidence="3 4">
    <name type="scientific">Pedobacter paludis</name>
    <dbReference type="NCBI Taxonomy" id="2203212"/>
    <lineage>
        <taxon>Bacteria</taxon>
        <taxon>Pseudomonadati</taxon>
        <taxon>Bacteroidota</taxon>
        <taxon>Sphingobacteriia</taxon>
        <taxon>Sphingobacteriales</taxon>
        <taxon>Sphingobacteriaceae</taxon>
        <taxon>Pedobacter</taxon>
    </lineage>
</organism>
<keyword evidence="1" id="KW-0812">Transmembrane</keyword>
<feature type="domain" description="Signal transduction histidine kinase internal region" evidence="2">
    <location>
        <begin position="165"/>
        <end position="242"/>
    </location>
</feature>
<reference evidence="4" key="1">
    <citation type="submission" date="2018-05" db="EMBL/GenBank/DDBJ databases">
        <title>Pedobacter paludis sp. nov., isolated from wetland soil.</title>
        <authorList>
            <person name="Zhang Y."/>
        </authorList>
    </citation>
    <scope>NUCLEOTIDE SEQUENCE [LARGE SCALE GENOMIC DNA]</scope>
    <source>
        <strain evidence="4">R-8</strain>
    </source>
</reference>
<keyword evidence="1" id="KW-1133">Transmembrane helix</keyword>
<protein>
    <recommendedName>
        <fullName evidence="2">Signal transduction histidine kinase internal region domain-containing protein</fullName>
    </recommendedName>
</protein>
<dbReference type="InterPro" id="IPR050640">
    <property type="entry name" value="Bact_2-comp_sensor_kinase"/>
</dbReference>
<evidence type="ECO:0000313" key="3">
    <source>
        <dbReference type="EMBL" id="PWS33204.1"/>
    </source>
</evidence>
<keyword evidence="1" id="KW-0472">Membrane</keyword>
<dbReference type="AlphaFoldDB" id="A0A317F206"/>
<dbReference type="Gene3D" id="3.30.565.10">
    <property type="entry name" value="Histidine kinase-like ATPase, C-terminal domain"/>
    <property type="match status" value="1"/>
</dbReference>
<evidence type="ECO:0000256" key="1">
    <source>
        <dbReference type="SAM" id="Phobius"/>
    </source>
</evidence>
<keyword evidence="4" id="KW-1185">Reference proteome</keyword>
<evidence type="ECO:0000313" key="4">
    <source>
        <dbReference type="Proteomes" id="UP000245391"/>
    </source>
</evidence>
<feature type="transmembrane region" description="Helical" evidence="1">
    <location>
        <begin position="123"/>
        <end position="146"/>
    </location>
</feature>
<sequence length="351" mass="41215">MFSTTLGIFEIMVKFFKWQISLNQLQWIGWMIITLLMFCSYLQEEDILWSSIFTVANMLSTVLIIYGNAYWLFPRFYKPGKKLFYWQLVALLLIVITIAKVEFRTFMQSVFFPKDIDDSSRLQLYIGTGVSNIIRIFFSFIFRFAIDYFTVRREQELLKQHTTEMELNLLKAQVQPHFLFNTLNNIYYVAQKESPETAALLEKLSNIMRYFVDEAPKKEVLLATEINFISDYIDLEKMRIRHPLKLDFQVKGDVSLVKVSPMLIMPFVENVFKHGIDKRRTDNLLVLHIQRCADSIAVEVCNRIVSAKLEKQAGSGLQNLRNRLQLLYGNSFDLTITEKDDYFSVHLNIPL</sequence>
<accession>A0A317F206</accession>
<dbReference type="PANTHER" id="PTHR34220:SF7">
    <property type="entry name" value="SENSOR HISTIDINE KINASE YPDA"/>
    <property type="match status" value="1"/>
</dbReference>
<evidence type="ECO:0000259" key="2">
    <source>
        <dbReference type="Pfam" id="PF06580"/>
    </source>
</evidence>
<feature type="transmembrane region" description="Helical" evidence="1">
    <location>
        <begin position="25"/>
        <end position="43"/>
    </location>
</feature>
<dbReference type="InterPro" id="IPR010559">
    <property type="entry name" value="Sig_transdc_His_kin_internal"/>
</dbReference>
<proteinExistence type="predicted"/>
<comment type="caution">
    <text evidence="3">The sequence shown here is derived from an EMBL/GenBank/DDBJ whole genome shotgun (WGS) entry which is preliminary data.</text>
</comment>
<dbReference type="Proteomes" id="UP000245391">
    <property type="component" value="Unassembled WGS sequence"/>
</dbReference>
<gene>
    <name evidence="3" type="ORF">DF947_00780</name>
</gene>
<dbReference type="PANTHER" id="PTHR34220">
    <property type="entry name" value="SENSOR HISTIDINE KINASE YPDA"/>
    <property type="match status" value="1"/>
</dbReference>
<name>A0A317F206_9SPHI</name>